<dbReference type="KEGG" id="vg:80543665"/>
<sequence length="109" mass="12991">MTRKPRVRTHQLEREDREDKLIRLARERNIKSVGTVVPGAMERIYGKLAEVRVRLRRDWDSYTIEWKSLQGTRGTILTIMRKCVAYDPYSLEWDHHVEAGIIYISVYDE</sequence>
<organism evidence="1 2">
    <name type="scientific">Medusavirus stheno T3</name>
    <dbReference type="NCBI Taxonomy" id="3069717"/>
    <lineage>
        <taxon>Viruses</taxon>
        <taxon>Varidnaviria</taxon>
        <taxon>Bamfordvirae</taxon>
        <taxon>Nucleocytoviricota</taxon>
        <taxon>Megaviricetes</taxon>
        <taxon>Mamonoviridae</taxon>
        <taxon>Medusavirus</taxon>
        <taxon>Medusavirus sthenus</taxon>
    </lineage>
</organism>
<evidence type="ECO:0000313" key="1">
    <source>
        <dbReference type="EMBL" id="QPB44469.1"/>
    </source>
</evidence>
<evidence type="ECO:0000313" key="2">
    <source>
        <dbReference type="Proteomes" id="UP001162098"/>
    </source>
</evidence>
<proteinExistence type="predicted"/>
<protein>
    <submittedName>
        <fullName evidence="1">Uncharacterized protein</fullName>
    </submittedName>
</protein>
<dbReference type="Proteomes" id="UP001162098">
    <property type="component" value="Segment"/>
</dbReference>
<reference evidence="1 2" key="1">
    <citation type="submission" date="2020-09" db="EMBL/GenBank/DDBJ databases">
        <authorList>
            <person name="Zhang R."/>
            <person name="Garcia K."/>
            <person name="Ogata H."/>
        </authorList>
    </citation>
    <scope>NUCLEOTIDE SEQUENCE [LARGE SCALE GENOMIC DNA]</scope>
    <source>
        <strain evidence="2">stheno</strain>
    </source>
</reference>
<accession>A0A7S8BD47</accession>
<dbReference type="EMBL" id="MW018138">
    <property type="protein sequence ID" value="QPB44469.1"/>
    <property type="molecule type" value="Genomic_DNA"/>
</dbReference>
<name>A0A7S8BD47_9VIRU</name>
<keyword evidence="2" id="KW-1185">Reference proteome</keyword>